<dbReference type="AlphaFoldDB" id="A0A1M6CW66"/>
<name>A0A1M6CW66_9FIRM</name>
<accession>A0A1M6CW66</accession>
<evidence type="ECO:0000313" key="3">
    <source>
        <dbReference type="EMBL" id="SHI64978.1"/>
    </source>
</evidence>
<gene>
    <name evidence="3" type="ORF">SAMN02745671_01239</name>
</gene>
<dbReference type="InterPro" id="IPR036388">
    <property type="entry name" value="WH-like_DNA-bd_sf"/>
</dbReference>
<keyword evidence="3" id="KW-0449">Lipoprotein</keyword>
<feature type="domain" description="Putative host cell surface-exposed lipoprotein Ltp-like HTH region" evidence="2">
    <location>
        <begin position="251"/>
        <end position="294"/>
    </location>
</feature>
<feature type="chain" id="PRO_5009916533" evidence="1">
    <location>
        <begin position="28"/>
        <end position="294"/>
    </location>
</feature>
<dbReference type="InterPro" id="IPR011434">
    <property type="entry name" value="Ltp-like_HTH"/>
</dbReference>
<organism evidence="3 4">
    <name type="scientific">Anaerovibrio lipolyticus DSM 3074</name>
    <dbReference type="NCBI Taxonomy" id="1120997"/>
    <lineage>
        <taxon>Bacteria</taxon>
        <taxon>Bacillati</taxon>
        <taxon>Bacillota</taxon>
        <taxon>Negativicutes</taxon>
        <taxon>Selenomonadales</taxon>
        <taxon>Selenomonadaceae</taxon>
        <taxon>Anaerovibrio</taxon>
    </lineage>
</organism>
<dbReference type="Gene3D" id="1.10.10.10">
    <property type="entry name" value="Winged helix-like DNA-binding domain superfamily/Winged helix DNA-binding domain"/>
    <property type="match status" value="2"/>
</dbReference>
<protein>
    <submittedName>
        <fullName evidence="3">Host cell surface-exposed lipoprotein</fullName>
    </submittedName>
</protein>
<proteinExistence type="predicted"/>
<dbReference type="RefSeq" id="WP_052212369.1">
    <property type="nucleotide sequence ID" value="NZ_FQYW01000009.1"/>
</dbReference>
<evidence type="ECO:0000313" key="4">
    <source>
        <dbReference type="Proteomes" id="UP000191240"/>
    </source>
</evidence>
<reference evidence="3 4" key="1">
    <citation type="submission" date="2016-11" db="EMBL/GenBank/DDBJ databases">
        <authorList>
            <person name="Jaros S."/>
            <person name="Januszkiewicz K."/>
            <person name="Wedrychowicz H."/>
        </authorList>
    </citation>
    <scope>NUCLEOTIDE SEQUENCE [LARGE SCALE GENOMIC DNA]</scope>
    <source>
        <strain evidence="3 4">DSM 3074</strain>
    </source>
</reference>
<dbReference type="OrthoDB" id="1669102at2"/>
<dbReference type="EMBL" id="FQYW01000009">
    <property type="protein sequence ID" value="SHI64978.1"/>
    <property type="molecule type" value="Genomic_DNA"/>
</dbReference>
<feature type="signal peptide" evidence="1">
    <location>
        <begin position="1"/>
        <end position="27"/>
    </location>
</feature>
<keyword evidence="1" id="KW-0732">Signal</keyword>
<dbReference type="Pfam" id="PF07553">
    <property type="entry name" value="Lipoprotein_Ltp"/>
    <property type="match status" value="2"/>
</dbReference>
<dbReference type="Proteomes" id="UP000191240">
    <property type="component" value="Unassembled WGS sequence"/>
</dbReference>
<evidence type="ECO:0000259" key="2">
    <source>
        <dbReference type="Pfam" id="PF07553"/>
    </source>
</evidence>
<sequence>MFKCKKILCHILLSAAILFFVPQFSEAKMESYIAVGEYTLSDNETLQQGEDNAVKEALRNISEQLGVIVASNTKVENSVVTRDEIITFSSSFLKVQNKVIKRSIDADGDIHVFAHVTANADPDLVLSELNQLAIQRLSGGHQPSAGHQPTVNTPTQNQGIAQTVEEYAVQKHLSKKGFFRYLLSMGYPRDKATNTSEHAAIDWNNNALERAKEYLSQGYYAKKGIYTQLLSPNEGFTREEAFYAMTNVYADWNNQALGKARQYSQMGWTANKISQRLSIEGFSKEEVQFAMSHI</sequence>
<feature type="domain" description="Putative host cell surface-exposed lipoprotein Ltp-like HTH region" evidence="2">
    <location>
        <begin position="202"/>
        <end position="248"/>
    </location>
</feature>
<evidence type="ECO:0000256" key="1">
    <source>
        <dbReference type="SAM" id="SignalP"/>
    </source>
</evidence>